<name>X0ZNG0_9ZZZZ</name>
<comment type="caution">
    <text evidence="1">The sequence shown here is derived from an EMBL/GenBank/DDBJ whole genome shotgun (WGS) entry which is preliminary data.</text>
</comment>
<evidence type="ECO:0008006" key="2">
    <source>
        <dbReference type="Google" id="ProtNLM"/>
    </source>
</evidence>
<organism evidence="1">
    <name type="scientific">marine sediment metagenome</name>
    <dbReference type="NCBI Taxonomy" id="412755"/>
    <lineage>
        <taxon>unclassified sequences</taxon>
        <taxon>metagenomes</taxon>
        <taxon>ecological metagenomes</taxon>
    </lineage>
</organism>
<feature type="non-terminal residue" evidence="1">
    <location>
        <position position="99"/>
    </location>
</feature>
<dbReference type="InterPro" id="IPR036102">
    <property type="entry name" value="OsmC/Ohrsf"/>
</dbReference>
<dbReference type="SUPFAM" id="SSF82784">
    <property type="entry name" value="OsmC-like"/>
    <property type="match status" value="1"/>
</dbReference>
<dbReference type="Pfam" id="PF02566">
    <property type="entry name" value="OsmC"/>
    <property type="match status" value="1"/>
</dbReference>
<dbReference type="InterPro" id="IPR015946">
    <property type="entry name" value="KH_dom-like_a/b"/>
</dbReference>
<dbReference type="Gene3D" id="3.30.300.20">
    <property type="match status" value="1"/>
</dbReference>
<dbReference type="InterPro" id="IPR003718">
    <property type="entry name" value="OsmC/Ohr_fam"/>
</dbReference>
<reference evidence="1" key="1">
    <citation type="journal article" date="2014" name="Front. Microbiol.">
        <title>High frequency of phylogenetically diverse reductive dehalogenase-homologous genes in deep subseafloor sedimentary metagenomes.</title>
        <authorList>
            <person name="Kawai M."/>
            <person name="Futagami T."/>
            <person name="Toyoda A."/>
            <person name="Takaki Y."/>
            <person name="Nishi S."/>
            <person name="Hori S."/>
            <person name="Arai W."/>
            <person name="Tsubouchi T."/>
            <person name="Morono Y."/>
            <person name="Uchiyama I."/>
            <person name="Ito T."/>
            <person name="Fujiyama A."/>
            <person name="Inagaki F."/>
            <person name="Takami H."/>
        </authorList>
    </citation>
    <scope>NUCLEOTIDE SEQUENCE</scope>
    <source>
        <strain evidence="1">Expedition CK06-06</strain>
    </source>
</reference>
<evidence type="ECO:0000313" key="1">
    <source>
        <dbReference type="EMBL" id="GAG61913.1"/>
    </source>
</evidence>
<dbReference type="AlphaFoldDB" id="X0ZNG0"/>
<proteinExistence type="predicted"/>
<accession>X0ZNG0</accession>
<dbReference type="EMBL" id="BART01009042">
    <property type="protein sequence ID" value="GAG61913.1"/>
    <property type="molecule type" value="Genomic_DNA"/>
</dbReference>
<gene>
    <name evidence="1" type="ORF">S01H4_20155</name>
</gene>
<sequence length="99" mass="10916">MSDESRLFPVNLVWNGGKSGSLSVEGKAIIKTGEASYHSPEDLFVASATTCYMNGFVNFTEKMHIDFISFECDSVGVLEKVGRSFEITKIEMKAKVVVE</sequence>
<protein>
    <recommendedName>
        <fullName evidence="2">OsmC family peroxiredoxin</fullName>
    </recommendedName>
</protein>